<evidence type="ECO:0000313" key="4">
    <source>
        <dbReference type="Proteomes" id="UP001164632"/>
    </source>
</evidence>
<dbReference type="GO" id="GO:0000271">
    <property type="term" value="P:polysaccharide biosynthetic process"/>
    <property type="evidence" value="ECO:0007669"/>
    <property type="project" value="TreeGrafter"/>
</dbReference>
<keyword evidence="3" id="KW-0808">Transferase</keyword>
<accession>A0AA47E593</accession>
<dbReference type="Pfam" id="PF01757">
    <property type="entry name" value="Acyl_transf_3"/>
    <property type="match status" value="1"/>
</dbReference>
<keyword evidence="1" id="KW-0812">Transmembrane</keyword>
<dbReference type="InterPro" id="IPR002656">
    <property type="entry name" value="Acyl_transf_3_dom"/>
</dbReference>
<protein>
    <submittedName>
        <fullName evidence="3">Acyltransferase</fullName>
    </submittedName>
</protein>
<dbReference type="AlphaFoldDB" id="A0AA47E593"/>
<name>A0AA47E593_9GAMM</name>
<feature type="transmembrane region" description="Helical" evidence="1">
    <location>
        <begin position="15"/>
        <end position="33"/>
    </location>
</feature>
<feature type="transmembrane region" description="Helical" evidence="1">
    <location>
        <begin position="84"/>
        <end position="106"/>
    </location>
</feature>
<feature type="transmembrane region" description="Helical" evidence="1">
    <location>
        <begin position="178"/>
        <end position="197"/>
    </location>
</feature>
<dbReference type="Proteomes" id="UP001164632">
    <property type="component" value="Chromosome"/>
</dbReference>
<reference evidence="3" key="1">
    <citation type="submission" date="2022-11" db="EMBL/GenBank/DDBJ databases">
        <title>Genomic of Pseudomonas TF18.</title>
        <authorList>
            <person name="Liu T."/>
        </authorList>
    </citation>
    <scope>NUCLEOTIDE SEQUENCE</scope>
    <source>
        <strain evidence="3">TF18</strain>
    </source>
</reference>
<feature type="transmembrane region" description="Helical" evidence="1">
    <location>
        <begin position="307"/>
        <end position="329"/>
    </location>
</feature>
<feature type="transmembrane region" description="Helical" evidence="1">
    <location>
        <begin position="229"/>
        <end position="246"/>
    </location>
</feature>
<gene>
    <name evidence="3" type="ORF">OSV15_09715</name>
</gene>
<dbReference type="EMBL" id="CP113257">
    <property type="protein sequence ID" value="WAE54410.1"/>
    <property type="molecule type" value="Genomic_DNA"/>
</dbReference>
<dbReference type="GO" id="GO:0016747">
    <property type="term" value="F:acyltransferase activity, transferring groups other than amino-acyl groups"/>
    <property type="evidence" value="ECO:0007669"/>
    <property type="project" value="InterPro"/>
</dbReference>
<dbReference type="InterPro" id="IPR050879">
    <property type="entry name" value="Acyltransferase_3"/>
</dbReference>
<dbReference type="GO" id="GO:0016020">
    <property type="term" value="C:membrane"/>
    <property type="evidence" value="ECO:0007669"/>
    <property type="project" value="TreeGrafter"/>
</dbReference>
<evidence type="ECO:0000256" key="1">
    <source>
        <dbReference type="SAM" id="Phobius"/>
    </source>
</evidence>
<feature type="transmembrane region" description="Helical" evidence="1">
    <location>
        <begin position="152"/>
        <end position="171"/>
    </location>
</feature>
<feature type="transmembrane region" description="Helical" evidence="1">
    <location>
        <begin position="252"/>
        <end position="270"/>
    </location>
</feature>
<keyword evidence="1" id="KW-0472">Membrane</keyword>
<sequence length="365" mass="40430">MHAPTTAPRDNNFDFLRFFAASMVVFGHSYGLSGQADREPLRLFSGSYDSADIAVHIFFVMSGFLIAGSWLNSRSVLDFAAKRALRILPALLVSVLLAVLLVGPLATALPLGDYFAAPGTLAYLSNAALITEFRLPGTFASNPFPHTVNGSLWTLPYEVLMYASVLTLGLLKCFGRNSALIGLMLLVGVHFHLMPLLELQSDLLRKASRLGMFFYAGVVLYLYRLRIHWHWTLALLLVAANLVSARSDHWELVHLLTLPYLTLYLAHLRVPRLAGFGKAGDFSYGLYIFSFPLQQLLMHWTDGQLSLVPFMLLSFAGSLLLAVLSWHLIEAPALRLKRYLPRAPRSDQAAAAAAIVPPVRVRRIP</sequence>
<keyword evidence="1" id="KW-1133">Transmembrane helix</keyword>
<evidence type="ECO:0000259" key="2">
    <source>
        <dbReference type="Pfam" id="PF01757"/>
    </source>
</evidence>
<evidence type="ECO:0000313" key="3">
    <source>
        <dbReference type="EMBL" id="WAE54410.1"/>
    </source>
</evidence>
<dbReference type="RefSeq" id="WP_267932623.1">
    <property type="nucleotide sequence ID" value="NZ_CP113257.1"/>
</dbReference>
<organism evidence="3 4">
    <name type="scientific">Stutzerimonas frequens</name>
    <dbReference type="NCBI Taxonomy" id="2968969"/>
    <lineage>
        <taxon>Bacteria</taxon>
        <taxon>Pseudomonadati</taxon>
        <taxon>Pseudomonadota</taxon>
        <taxon>Gammaproteobacteria</taxon>
        <taxon>Pseudomonadales</taxon>
        <taxon>Pseudomonadaceae</taxon>
        <taxon>Stutzerimonas</taxon>
    </lineage>
</organism>
<dbReference type="PANTHER" id="PTHR23028">
    <property type="entry name" value="ACETYLTRANSFERASE"/>
    <property type="match status" value="1"/>
</dbReference>
<feature type="domain" description="Acyltransferase 3" evidence="2">
    <location>
        <begin position="11"/>
        <end position="326"/>
    </location>
</feature>
<keyword evidence="3" id="KW-0012">Acyltransferase</keyword>
<proteinExistence type="predicted"/>
<dbReference type="PANTHER" id="PTHR23028:SF53">
    <property type="entry name" value="ACYL_TRANSF_3 DOMAIN-CONTAINING PROTEIN"/>
    <property type="match status" value="1"/>
</dbReference>
<feature type="transmembrane region" description="Helical" evidence="1">
    <location>
        <begin position="53"/>
        <end position="72"/>
    </location>
</feature>